<dbReference type="RefSeq" id="WP_257634245.1">
    <property type="nucleotide sequence ID" value="NZ_JANIIC010000048.1"/>
</dbReference>
<accession>A0A9X2M225</accession>
<sequence length="76" mass="8231">MTSRSEAAGTTPLPQSIALRSAENDLQRLRGRLRTVAEFIHDPAIDFAARHALAQRLGLPVPTSAPAARQTKEATR</sequence>
<name>A0A9X2M225_STRMQ</name>
<gene>
    <name evidence="1" type="ORF">NQU54_33140</name>
</gene>
<organism evidence="1 2">
    <name type="scientific">Streptomyces malaysiensis subsp. samsunensis</name>
    <dbReference type="NCBI Taxonomy" id="459658"/>
    <lineage>
        <taxon>Bacteria</taxon>
        <taxon>Bacillati</taxon>
        <taxon>Actinomycetota</taxon>
        <taxon>Actinomycetes</taxon>
        <taxon>Kitasatosporales</taxon>
        <taxon>Streptomycetaceae</taxon>
        <taxon>Streptomyces</taxon>
        <taxon>Streptomyces violaceusniger group</taxon>
    </lineage>
</organism>
<protein>
    <submittedName>
        <fullName evidence="1">Uncharacterized protein</fullName>
    </submittedName>
</protein>
<comment type="caution">
    <text evidence="1">The sequence shown here is derived from an EMBL/GenBank/DDBJ whole genome shotgun (WGS) entry which is preliminary data.</text>
</comment>
<keyword evidence="2" id="KW-1185">Reference proteome</keyword>
<evidence type="ECO:0000313" key="2">
    <source>
        <dbReference type="Proteomes" id="UP001142400"/>
    </source>
</evidence>
<reference evidence="1" key="1">
    <citation type="submission" date="2022-06" db="EMBL/GenBank/DDBJ databases">
        <title>WGS of actinobacteria.</title>
        <authorList>
            <person name="Thawai C."/>
        </authorList>
    </citation>
    <scope>NUCLEOTIDE SEQUENCE</scope>
    <source>
        <strain evidence="1">DSM 42010</strain>
    </source>
</reference>
<evidence type="ECO:0000313" key="1">
    <source>
        <dbReference type="EMBL" id="MCQ8833769.1"/>
    </source>
</evidence>
<proteinExistence type="predicted"/>
<dbReference type="AlphaFoldDB" id="A0A9X2M225"/>
<dbReference type="EMBL" id="JANIIC010000048">
    <property type="protein sequence ID" value="MCQ8833769.1"/>
    <property type="molecule type" value="Genomic_DNA"/>
</dbReference>
<dbReference type="Proteomes" id="UP001142400">
    <property type="component" value="Unassembled WGS sequence"/>
</dbReference>